<evidence type="ECO:0000256" key="3">
    <source>
        <dbReference type="ARBA" id="ARBA00023163"/>
    </source>
</evidence>
<dbReference type="RefSeq" id="WP_076399670.1">
    <property type="nucleotide sequence ID" value="NZ_FTOA01000003.1"/>
</dbReference>
<dbReference type="InterPro" id="IPR011008">
    <property type="entry name" value="Dimeric_a/b-barrel"/>
</dbReference>
<dbReference type="EMBL" id="FTOA01000003">
    <property type="protein sequence ID" value="SIS66901.1"/>
    <property type="molecule type" value="Genomic_DNA"/>
</dbReference>
<dbReference type="InterPro" id="IPR000485">
    <property type="entry name" value="AsnC-type_HTH_dom"/>
</dbReference>
<keyword evidence="6" id="KW-1185">Reference proteome</keyword>
<dbReference type="SMART" id="SM00344">
    <property type="entry name" value="HTH_ASNC"/>
    <property type="match status" value="1"/>
</dbReference>
<evidence type="ECO:0000313" key="5">
    <source>
        <dbReference type="EMBL" id="SIS66901.1"/>
    </source>
</evidence>
<feature type="domain" description="HTH asnC-type" evidence="4">
    <location>
        <begin position="6"/>
        <end position="67"/>
    </location>
</feature>
<gene>
    <name evidence="5" type="ORF">SAMN05421779_1034</name>
</gene>
<dbReference type="PANTHER" id="PTHR30154">
    <property type="entry name" value="LEUCINE-RESPONSIVE REGULATORY PROTEIN"/>
    <property type="match status" value="1"/>
</dbReference>
<dbReference type="OrthoDB" id="9812082at2"/>
<reference evidence="5 6" key="1">
    <citation type="submission" date="2017-01" db="EMBL/GenBank/DDBJ databases">
        <authorList>
            <person name="Mah S.A."/>
            <person name="Swanson W.J."/>
            <person name="Moy G.W."/>
            <person name="Vacquier V.D."/>
        </authorList>
    </citation>
    <scope>NUCLEOTIDE SEQUENCE [LARGE SCALE GENOMIC DNA]</scope>
    <source>
        <strain evidence="5 6">DSM 11589</strain>
    </source>
</reference>
<dbReference type="GO" id="GO:0005829">
    <property type="term" value="C:cytosol"/>
    <property type="evidence" value="ECO:0007669"/>
    <property type="project" value="TreeGrafter"/>
</dbReference>
<accession>A0A1N7KZA8</accession>
<dbReference type="InterPro" id="IPR036390">
    <property type="entry name" value="WH_DNA-bd_sf"/>
</dbReference>
<dbReference type="Pfam" id="PF13412">
    <property type="entry name" value="HTH_24"/>
    <property type="match status" value="1"/>
</dbReference>
<dbReference type="Proteomes" id="UP000185678">
    <property type="component" value="Unassembled WGS sequence"/>
</dbReference>
<organism evidence="5 6">
    <name type="scientific">Insolitispirillum peregrinum</name>
    <dbReference type="NCBI Taxonomy" id="80876"/>
    <lineage>
        <taxon>Bacteria</taxon>
        <taxon>Pseudomonadati</taxon>
        <taxon>Pseudomonadota</taxon>
        <taxon>Alphaproteobacteria</taxon>
        <taxon>Rhodospirillales</taxon>
        <taxon>Novispirillaceae</taxon>
        <taxon>Insolitispirillum</taxon>
    </lineage>
</organism>
<dbReference type="AlphaFoldDB" id="A0A1N7KZA8"/>
<keyword evidence="3" id="KW-0804">Transcription</keyword>
<keyword evidence="1" id="KW-0805">Transcription regulation</keyword>
<evidence type="ECO:0000256" key="1">
    <source>
        <dbReference type="ARBA" id="ARBA00023015"/>
    </source>
</evidence>
<dbReference type="InterPro" id="IPR019888">
    <property type="entry name" value="Tscrpt_reg_AsnC-like"/>
</dbReference>
<keyword evidence="2 5" id="KW-0238">DNA-binding</keyword>
<dbReference type="SUPFAM" id="SSF46785">
    <property type="entry name" value="Winged helix' DNA-binding domain"/>
    <property type="match status" value="1"/>
</dbReference>
<dbReference type="PANTHER" id="PTHR30154:SF46">
    <property type="entry name" value="TRANSCRIPTIONAL REGULATORY PROTEIN"/>
    <property type="match status" value="1"/>
</dbReference>
<evidence type="ECO:0000256" key="2">
    <source>
        <dbReference type="ARBA" id="ARBA00023125"/>
    </source>
</evidence>
<dbReference type="Gene3D" id="1.10.10.10">
    <property type="entry name" value="Winged helix-like DNA-binding domain superfamily/Winged helix DNA-binding domain"/>
    <property type="match status" value="1"/>
</dbReference>
<evidence type="ECO:0000313" key="6">
    <source>
        <dbReference type="Proteomes" id="UP000185678"/>
    </source>
</evidence>
<name>A0A1N7KZA8_9PROT</name>
<dbReference type="InterPro" id="IPR019887">
    <property type="entry name" value="Tscrpt_reg_AsnC/Lrp_C"/>
</dbReference>
<proteinExistence type="predicted"/>
<dbReference type="Gene3D" id="3.30.70.920">
    <property type="match status" value="1"/>
</dbReference>
<dbReference type="Pfam" id="PF01037">
    <property type="entry name" value="AsnC_trans_reg"/>
    <property type="match status" value="1"/>
</dbReference>
<sequence length="171" mass="18432">MKPVALDDHDRRILALLRGNGRLSNQDLADRIGLSTSQCSRRRIALEQSGMILGYYAQISPLADSTPMVGMVEVRMVSHAPQAVAALMAFIEREAAIRDVFKITGDYDYLLKIAAADLPDMSRLISELASLSASVSHVRTAVVLERVKENGHLPVTSPSSASSDPSMGATP</sequence>
<dbReference type="InterPro" id="IPR036388">
    <property type="entry name" value="WH-like_DNA-bd_sf"/>
</dbReference>
<dbReference type="GO" id="GO:0043565">
    <property type="term" value="F:sequence-specific DNA binding"/>
    <property type="evidence" value="ECO:0007669"/>
    <property type="project" value="InterPro"/>
</dbReference>
<dbReference type="GO" id="GO:0043200">
    <property type="term" value="P:response to amino acid"/>
    <property type="evidence" value="ECO:0007669"/>
    <property type="project" value="TreeGrafter"/>
</dbReference>
<evidence type="ECO:0000259" key="4">
    <source>
        <dbReference type="PROSITE" id="PS50956"/>
    </source>
</evidence>
<dbReference type="PROSITE" id="PS50956">
    <property type="entry name" value="HTH_ASNC_2"/>
    <property type="match status" value="1"/>
</dbReference>
<protein>
    <submittedName>
        <fullName evidence="5">DNA-binding transcriptional regulator, Lrp family</fullName>
    </submittedName>
</protein>
<dbReference type="STRING" id="80876.SAMN05421779_1034"/>
<dbReference type="PRINTS" id="PR00033">
    <property type="entry name" value="HTHASNC"/>
</dbReference>
<dbReference type="SUPFAM" id="SSF54909">
    <property type="entry name" value="Dimeric alpha+beta barrel"/>
    <property type="match status" value="1"/>
</dbReference>